<keyword evidence="2" id="KW-0812">Transmembrane</keyword>
<feature type="transmembrane region" description="Helical" evidence="2">
    <location>
        <begin position="239"/>
        <end position="266"/>
    </location>
</feature>
<evidence type="ECO:0000313" key="4">
    <source>
        <dbReference type="Proteomes" id="UP001183414"/>
    </source>
</evidence>
<keyword evidence="4" id="KW-1185">Reference proteome</keyword>
<organism evidence="3 4">
    <name type="scientific">Streptomyces hazeniae</name>
    <dbReference type="NCBI Taxonomy" id="3075538"/>
    <lineage>
        <taxon>Bacteria</taxon>
        <taxon>Bacillati</taxon>
        <taxon>Actinomycetota</taxon>
        <taxon>Actinomycetes</taxon>
        <taxon>Kitasatosporales</taxon>
        <taxon>Streptomycetaceae</taxon>
        <taxon>Streptomyces</taxon>
    </lineage>
</organism>
<evidence type="ECO:0000256" key="1">
    <source>
        <dbReference type="SAM" id="MobiDB-lite"/>
    </source>
</evidence>
<dbReference type="Proteomes" id="UP001183414">
    <property type="component" value="Unassembled WGS sequence"/>
</dbReference>
<protein>
    <recommendedName>
        <fullName evidence="5">Integral membrane protein</fullName>
    </recommendedName>
</protein>
<evidence type="ECO:0008006" key="5">
    <source>
        <dbReference type="Google" id="ProtNLM"/>
    </source>
</evidence>
<feature type="transmembrane region" description="Helical" evidence="2">
    <location>
        <begin position="278"/>
        <end position="296"/>
    </location>
</feature>
<comment type="caution">
    <text evidence="3">The sequence shown here is derived from an EMBL/GenBank/DDBJ whole genome shotgun (WGS) entry which is preliminary data.</text>
</comment>
<accession>A0ABU2NNB6</accession>
<reference evidence="4" key="1">
    <citation type="submission" date="2023-07" db="EMBL/GenBank/DDBJ databases">
        <title>30 novel species of actinomycetes from the DSMZ collection.</title>
        <authorList>
            <person name="Nouioui I."/>
        </authorList>
    </citation>
    <scope>NUCLEOTIDE SEQUENCE [LARGE SCALE GENOMIC DNA]</scope>
    <source>
        <strain evidence="4">DSM 42041</strain>
    </source>
</reference>
<gene>
    <name evidence="3" type="ORF">RM572_06740</name>
</gene>
<proteinExistence type="predicted"/>
<dbReference type="EMBL" id="JAVREQ010000004">
    <property type="protein sequence ID" value="MDT0378474.1"/>
    <property type="molecule type" value="Genomic_DNA"/>
</dbReference>
<evidence type="ECO:0000313" key="3">
    <source>
        <dbReference type="EMBL" id="MDT0378474.1"/>
    </source>
</evidence>
<feature type="transmembrane region" description="Helical" evidence="2">
    <location>
        <begin position="323"/>
        <end position="340"/>
    </location>
</feature>
<sequence length="345" mass="35505">MGIESEQLVFDYLSRVGDLAHGTSMTAADRARLVGGLRTEIERMRAASGGGDGKAAVRKVLDRLGKPEEVVSAALGGETVSLRKTGPADDAEPDRPRGRRLPLLPQMRKEDTGSGPPPSGGASPPHMAGMDELGPQETDPDWWRSGPATGGTARSGLPGARDPRFDIPDAFSGGIELPEVFQRPPEDGKDGAPATPPQAPAAPVVADAAPAGGAPLLGALLAGRRKRAAGPATGGVVELLAAGLLVAGAVLGSLVPLGLGWLAAYWSPRLTRSEAKGAALGVPGLTAVGGLVWLWGRQDGRWGPPLPSGGDAMQQAMEESWPVALRVAAVASALFLLWRARRRSA</sequence>
<feature type="region of interest" description="Disordered" evidence="1">
    <location>
        <begin position="179"/>
        <end position="204"/>
    </location>
</feature>
<keyword evidence="2" id="KW-0472">Membrane</keyword>
<name>A0ABU2NNB6_9ACTN</name>
<keyword evidence="2" id="KW-1133">Transmembrane helix</keyword>
<feature type="region of interest" description="Disordered" evidence="1">
    <location>
        <begin position="76"/>
        <end position="166"/>
    </location>
</feature>
<dbReference type="RefSeq" id="WP_311672362.1">
    <property type="nucleotide sequence ID" value="NZ_JAVREQ010000004.1"/>
</dbReference>
<evidence type="ECO:0000256" key="2">
    <source>
        <dbReference type="SAM" id="Phobius"/>
    </source>
</evidence>